<dbReference type="AlphaFoldDB" id="C2KKA5"/>
<evidence type="ECO:0000313" key="3">
    <source>
        <dbReference type="Proteomes" id="UP000004283"/>
    </source>
</evidence>
<dbReference type="EMBL" id="ACKV01000050">
    <property type="protein sequence ID" value="EEJ42366.1"/>
    <property type="molecule type" value="Genomic_DNA"/>
</dbReference>
<sequence>MLTLIDDERKGENHMINAYREFWTKMFSWHATATRTQYWVPLIVNYFLGGILVSILENMQGHSIEDIYTVGDLSTNLTTRIVMIIVWIATFTLKARRLHDTNRSAGWIFIDLIPIIGNIWFFILMILPTTPESRWTLNQSNVN</sequence>
<dbReference type="Proteomes" id="UP000004283">
    <property type="component" value="Unassembled WGS sequence"/>
</dbReference>
<protein>
    <recommendedName>
        <fullName evidence="4">DUF805 domain-containing protein</fullName>
    </recommendedName>
</protein>
<reference evidence="2 3" key="1">
    <citation type="submission" date="2009-04" db="EMBL/GenBank/DDBJ databases">
        <authorList>
            <person name="Qin X."/>
            <person name="Bachman B."/>
            <person name="Battles P."/>
            <person name="Bell A."/>
            <person name="Bess C."/>
            <person name="Bickham C."/>
            <person name="Chaboub L."/>
            <person name="Chen D."/>
            <person name="Coyle M."/>
            <person name="Deiros D.R."/>
            <person name="Dinh H."/>
            <person name="Forbes L."/>
            <person name="Fowler G."/>
            <person name="Francisco L."/>
            <person name="Fu Q."/>
            <person name="Gubbala S."/>
            <person name="Hale W."/>
            <person name="Han Y."/>
            <person name="Hemphill L."/>
            <person name="Highlander S.K."/>
            <person name="Hirani K."/>
            <person name="Hogues M."/>
            <person name="Jackson L."/>
            <person name="Jakkamsetti A."/>
            <person name="Javaid M."/>
            <person name="Jiang H."/>
            <person name="Korchina V."/>
            <person name="Kovar C."/>
            <person name="Lara F."/>
            <person name="Lee S."/>
            <person name="Mata R."/>
            <person name="Mathew T."/>
            <person name="Moen C."/>
            <person name="Morales K."/>
            <person name="Munidasa M."/>
            <person name="Nazareth L."/>
            <person name="Ngo R."/>
            <person name="Nguyen L."/>
            <person name="Okwuonu G."/>
            <person name="Ongeri F."/>
            <person name="Patil S."/>
            <person name="Petrosino J."/>
            <person name="Pham C."/>
            <person name="Pham P."/>
            <person name="Pu L.-L."/>
            <person name="Puazo M."/>
            <person name="Raj R."/>
            <person name="Reid J."/>
            <person name="Rouhana J."/>
            <person name="Saada N."/>
            <person name="Shang Y."/>
            <person name="Simmons D."/>
            <person name="Thornton R."/>
            <person name="Warren J."/>
            <person name="Weissenberger G."/>
            <person name="Zhang J."/>
            <person name="Zhang L."/>
            <person name="Zhou C."/>
            <person name="Zhu D."/>
            <person name="Muzny D."/>
            <person name="Worley K."/>
            <person name="Gibbs R."/>
        </authorList>
    </citation>
    <scope>NUCLEOTIDE SEQUENCE [LARGE SCALE GENOMIC DNA]</scope>
    <source>
        <strain evidence="2 3">ATCC 19254</strain>
    </source>
</reference>
<dbReference type="InterPro" id="IPR008523">
    <property type="entry name" value="DUF805"/>
</dbReference>
<feature type="transmembrane region" description="Helical" evidence="1">
    <location>
        <begin position="105"/>
        <end position="127"/>
    </location>
</feature>
<dbReference type="Pfam" id="PF05656">
    <property type="entry name" value="DUF805"/>
    <property type="match status" value="1"/>
</dbReference>
<proteinExistence type="predicted"/>
<comment type="caution">
    <text evidence="2">The sequence shown here is derived from an EMBL/GenBank/DDBJ whole genome shotgun (WGS) entry which is preliminary data.</text>
</comment>
<organism evidence="2 3">
    <name type="scientific">Leuconostoc mesenteroides subsp. cremoris ATCC 19254</name>
    <dbReference type="NCBI Taxonomy" id="586220"/>
    <lineage>
        <taxon>Bacteria</taxon>
        <taxon>Bacillati</taxon>
        <taxon>Bacillota</taxon>
        <taxon>Bacilli</taxon>
        <taxon>Lactobacillales</taxon>
        <taxon>Lactobacillaceae</taxon>
        <taxon>Leuconostoc</taxon>
    </lineage>
</organism>
<dbReference type="GO" id="GO:0005886">
    <property type="term" value="C:plasma membrane"/>
    <property type="evidence" value="ECO:0007669"/>
    <property type="project" value="TreeGrafter"/>
</dbReference>
<dbReference type="PANTHER" id="PTHR34980:SF2">
    <property type="entry name" value="INNER MEMBRANE PROTEIN YHAH-RELATED"/>
    <property type="match status" value="1"/>
</dbReference>
<name>C2KKA5_LEUMC</name>
<gene>
    <name evidence="2" type="ORF">HMPREF0555_1071</name>
</gene>
<dbReference type="PANTHER" id="PTHR34980">
    <property type="entry name" value="INNER MEMBRANE PROTEIN-RELATED-RELATED"/>
    <property type="match status" value="1"/>
</dbReference>
<dbReference type="HOGENOM" id="CLU_093674_3_2_9"/>
<keyword evidence="1" id="KW-0472">Membrane</keyword>
<evidence type="ECO:0008006" key="4">
    <source>
        <dbReference type="Google" id="ProtNLM"/>
    </source>
</evidence>
<accession>C2KKA5</accession>
<feature type="transmembrane region" description="Helical" evidence="1">
    <location>
        <begin position="76"/>
        <end position="93"/>
    </location>
</feature>
<keyword evidence="1" id="KW-1133">Transmembrane helix</keyword>
<evidence type="ECO:0000313" key="2">
    <source>
        <dbReference type="EMBL" id="EEJ42366.1"/>
    </source>
</evidence>
<feature type="transmembrane region" description="Helical" evidence="1">
    <location>
        <begin position="38"/>
        <end position="56"/>
    </location>
</feature>
<keyword evidence="1" id="KW-0812">Transmembrane</keyword>
<evidence type="ECO:0000256" key="1">
    <source>
        <dbReference type="SAM" id="Phobius"/>
    </source>
</evidence>